<dbReference type="InterPro" id="IPR036661">
    <property type="entry name" value="Luciferase-like_sf"/>
</dbReference>
<comment type="caution">
    <text evidence="3">The sequence shown here is derived from an EMBL/GenBank/DDBJ whole genome shotgun (WGS) entry which is preliminary data.</text>
</comment>
<reference evidence="3" key="1">
    <citation type="submission" date="2020-10" db="EMBL/GenBank/DDBJ databases">
        <title>Taxonomic study of unclassified bacteria belonging to the class Ktedonobacteria.</title>
        <authorList>
            <person name="Yabe S."/>
            <person name="Wang C.M."/>
            <person name="Zheng Y."/>
            <person name="Sakai Y."/>
            <person name="Cavaletti L."/>
            <person name="Monciardini P."/>
            <person name="Donadio S."/>
        </authorList>
    </citation>
    <scope>NUCLEOTIDE SEQUENCE</scope>
    <source>
        <strain evidence="3">ID150040</strain>
    </source>
</reference>
<dbReference type="Gene3D" id="3.20.20.30">
    <property type="entry name" value="Luciferase-like domain"/>
    <property type="match status" value="1"/>
</dbReference>
<dbReference type="RefSeq" id="WP_220201455.1">
    <property type="nucleotide sequence ID" value="NZ_BNJK01000001.1"/>
</dbReference>
<keyword evidence="4" id="KW-1185">Reference proteome</keyword>
<sequence length="321" mass="34421">MEKQAVVRSLRERVGISVQPADPATLVANIVEIEDAGVDHVWVAFGPLGYPDVLTTLAAAAAHTSHLKLGTSIVQVTSRHPVLMAQQVLSLDSLAPGRLRLGIGGTGLPQMAKSMYGIDMDAPLAYLREYIQVLRPLLEQGEIHHQGRYFTVDASLQGSAQVPLFISALGAAAFRLAGEVSDGALPFLAPIPYVLNTALPALSAGAAAAARLRPPVVAHIPVAFTEDRAIALQAGRQALGIYPMLPHYRKMFMAAGFTEQDIHPVSERLIESLVVWGLEGKIRDRVLELLGTPIDVLALSLVPVSDISQERVRLARLVGRL</sequence>
<dbReference type="Pfam" id="PF00296">
    <property type="entry name" value="Bac_luciferase"/>
    <property type="match status" value="1"/>
</dbReference>
<accession>A0A8J3IGT4</accession>
<keyword evidence="1" id="KW-0560">Oxidoreductase</keyword>
<dbReference type="AlphaFoldDB" id="A0A8J3IGT4"/>
<gene>
    <name evidence="3" type="ORF">KSF_005430</name>
</gene>
<dbReference type="EMBL" id="BNJK01000001">
    <property type="protein sequence ID" value="GHO90495.1"/>
    <property type="molecule type" value="Genomic_DNA"/>
</dbReference>
<dbReference type="InterPro" id="IPR050564">
    <property type="entry name" value="F420-G6PD/mer"/>
</dbReference>
<evidence type="ECO:0000313" key="4">
    <source>
        <dbReference type="Proteomes" id="UP000597444"/>
    </source>
</evidence>
<evidence type="ECO:0000313" key="3">
    <source>
        <dbReference type="EMBL" id="GHO90495.1"/>
    </source>
</evidence>
<evidence type="ECO:0000256" key="1">
    <source>
        <dbReference type="ARBA" id="ARBA00023002"/>
    </source>
</evidence>
<organism evidence="3 4">
    <name type="scientific">Reticulibacter mediterranei</name>
    <dbReference type="NCBI Taxonomy" id="2778369"/>
    <lineage>
        <taxon>Bacteria</taxon>
        <taxon>Bacillati</taxon>
        <taxon>Chloroflexota</taxon>
        <taxon>Ktedonobacteria</taxon>
        <taxon>Ktedonobacterales</taxon>
        <taxon>Reticulibacteraceae</taxon>
        <taxon>Reticulibacter</taxon>
    </lineage>
</organism>
<dbReference type="PANTHER" id="PTHR43244">
    <property type="match status" value="1"/>
</dbReference>
<dbReference type="GO" id="GO:0016705">
    <property type="term" value="F:oxidoreductase activity, acting on paired donors, with incorporation or reduction of molecular oxygen"/>
    <property type="evidence" value="ECO:0007669"/>
    <property type="project" value="InterPro"/>
</dbReference>
<evidence type="ECO:0000259" key="2">
    <source>
        <dbReference type="Pfam" id="PF00296"/>
    </source>
</evidence>
<dbReference type="InterPro" id="IPR011251">
    <property type="entry name" value="Luciferase-like_dom"/>
</dbReference>
<protein>
    <submittedName>
        <fullName evidence="3">LLM class F420-dependent oxidoreductase</fullName>
    </submittedName>
</protein>
<dbReference type="SUPFAM" id="SSF51679">
    <property type="entry name" value="Bacterial luciferase-like"/>
    <property type="match status" value="1"/>
</dbReference>
<feature type="domain" description="Luciferase-like" evidence="2">
    <location>
        <begin position="16"/>
        <end position="289"/>
    </location>
</feature>
<proteinExistence type="predicted"/>
<dbReference type="PANTHER" id="PTHR43244:SF1">
    <property type="entry name" value="5,10-METHYLENETETRAHYDROMETHANOPTERIN REDUCTASE"/>
    <property type="match status" value="1"/>
</dbReference>
<dbReference type="Proteomes" id="UP000597444">
    <property type="component" value="Unassembled WGS sequence"/>
</dbReference>
<name>A0A8J3IGT4_9CHLR</name>